<dbReference type="PROSITE" id="PS51790">
    <property type="entry name" value="MSRB"/>
    <property type="match status" value="1"/>
</dbReference>
<evidence type="ECO:0000313" key="6">
    <source>
        <dbReference type="EMBL" id="CAE0837651.1"/>
    </source>
</evidence>
<keyword evidence="4" id="KW-1133">Transmembrane helix</keyword>
<organism evidence="6">
    <name type="scientific">Eutreptiella gymnastica</name>
    <dbReference type="NCBI Taxonomy" id="73025"/>
    <lineage>
        <taxon>Eukaryota</taxon>
        <taxon>Discoba</taxon>
        <taxon>Euglenozoa</taxon>
        <taxon>Euglenida</taxon>
        <taxon>Spirocuta</taxon>
        <taxon>Euglenophyceae</taxon>
        <taxon>Eutreptiales</taxon>
        <taxon>Eutreptiaceae</taxon>
        <taxon>Eutreptiella</taxon>
    </lineage>
</organism>
<dbReference type="AlphaFoldDB" id="A0A7S4LLG5"/>
<dbReference type="Gene3D" id="2.170.150.20">
    <property type="entry name" value="Peptide methionine sulfoxide reductase"/>
    <property type="match status" value="1"/>
</dbReference>
<feature type="domain" description="MsrB" evidence="5">
    <location>
        <begin position="188"/>
        <end position="317"/>
    </location>
</feature>
<evidence type="ECO:0000256" key="1">
    <source>
        <dbReference type="ARBA" id="ARBA00007174"/>
    </source>
</evidence>
<comment type="similarity">
    <text evidence="1">Belongs to the MsrB Met sulfoxide reductase family.</text>
</comment>
<evidence type="ECO:0000256" key="4">
    <source>
        <dbReference type="SAM" id="Phobius"/>
    </source>
</evidence>
<keyword evidence="2" id="KW-0560">Oxidoreductase</keyword>
<feature type="compositionally biased region" description="Pro residues" evidence="3">
    <location>
        <begin position="339"/>
        <end position="350"/>
    </location>
</feature>
<feature type="compositionally biased region" description="Polar residues" evidence="3">
    <location>
        <begin position="142"/>
        <end position="151"/>
    </location>
</feature>
<gene>
    <name evidence="6" type="ORF">EGYM00163_LOCUS49023</name>
</gene>
<evidence type="ECO:0000256" key="3">
    <source>
        <dbReference type="SAM" id="MobiDB-lite"/>
    </source>
</evidence>
<dbReference type="GO" id="GO:0030091">
    <property type="term" value="P:protein repair"/>
    <property type="evidence" value="ECO:0007669"/>
    <property type="project" value="InterPro"/>
</dbReference>
<dbReference type="SUPFAM" id="SSF51316">
    <property type="entry name" value="Mss4-like"/>
    <property type="match status" value="1"/>
</dbReference>
<dbReference type="InterPro" id="IPR028427">
    <property type="entry name" value="Met_Sox_Rdtase_MsrB"/>
</dbReference>
<keyword evidence="4" id="KW-0812">Transmembrane</keyword>
<dbReference type="PANTHER" id="PTHR10173">
    <property type="entry name" value="METHIONINE SULFOXIDE REDUCTASE"/>
    <property type="match status" value="1"/>
</dbReference>
<dbReference type="EMBL" id="HBJA01142256">
    <property type="protein sequence ID" value="CAE0837651.1"/>
    <property type="molecule type" value="Transcribed_RNA"/>
</dbReference>
<dbReference type="InterPro" id="IPR002579">
    <property type="entry name" value="Met_Sox_Rdtase_MsrB_dom"/>
</dbReference>
<evidence type="ECO:0000256" key="2">
    <source>
        <dbReference type="ARBA" id="ARBA00023002"/>
    </source>
</evidence>
<name>A0A7S4LLG5_9EUGL</name>
<reference evidence="6" key="1">
    <citation type="submission" date="2021-01" db="EMBL/GenBank/DDBJ databases">
        <authorList>
            <person name="Corre E."/>
            <person name="Pelletier E."/>
            <person name="Niang G."/>
            <person name="Scheremetjew M."/>
            <person name="Finn R."/>
            <person name="Kale V."/>
            <person name="Holt S."/>
            <person name="Cochrane G."/>
            <person name="Meng A."/>
            <person name="Brown T."/>
            <person name="Cohen L."/>
        </authorList>
    </citation>
    <scope>NUCLEOTIDE SEQUENCE</scope>
    <source>
        <strain evidence="6">CCMP1594</strain>
    </source>
</reference>
<dbReference type="GO" id="GO:0006979">
    <property type="term" value="P:response to oxidative stress"/>
    <property type="evidence" value="ECO:0007669"/>
    <property type="project" value="InterPro"/>
</dbReference>
<evidence type="ECO:0000259" key="5">
    <source>
        <dbReference type="PROSITE" id="PS51790"/>
    </source>
</evidence>
<keyword evidence="4" id="KW-0472">Membrane</keyword>
<dbReference type="GO" id="GO:0033743">
    <property type="term" value="F:peptide-methionine (R)-S-oxide reductase activity"/>
    <property type="evidence" value="ECO:0007669"/>
    <property type="project" value="InterPro"/>
</dbReference>
<dbReference type="GO" id="GO:0005737">
    <property type="term" value="C:cytoplasm"/>
    <property type="evidence" value="ECO:0007669"/>
    <property type="project" value="TreeGrafter"/>
</dbReference>
<dbReference type="Pfam" id="PF01641">
    <property type="entry name" value="SelR"/>
    <property type="match status" value="1"/>
</dbReference>
<sequence length="350" mass="36472">MHLEASPNMPRPWAQYALALLLGGAALLLTATAASTSAAWSAAPQALSPNLATAQRTVGPLRRLPTTLSAKQGPLAMPHEASVTSVIPRPHASEASAGTSASGTYALGSASIVFGVLVIAVGVQRWWSAGSRRPTLALAASEPTQADSATPPSRRHMLSAGAAALSSAAGPAAAAKSRTAGYPIQKTEEEWAKILSPTQYYILREGGTERPNSSPLYREKRAGMFHCAACDTPLFSSKMKFDSGTGWPSFARPEPGVEVLGGNPVMRSLLGAELRCRDCGGHLGDVFDDGFLFQGTEAAVSGQRYCIDGAALVFRPADGSAPRLGEPEPGAPQELPDWLQPPPVGRPAEL</sequence>
<accession>A0A7S4LLG5</accession>
<feature type="region of interest" description="Disordered" evidence="3">
    <location>
        <begin position="317"/>
        <end position="350"/>
    </location>
</feature>
<protein>
    <recommendedName>
        <fullName evidence="5">MsrB domain-containing protein</fullName>
    </recommendedName>
</protein>
<dbReference type="PANTHER" id="PTHR10173:SF57">
    <property type="entry name" value="PEPTIDE-METHIONINE (R)-S-OXIDE REDUCTASE"/>
    <property type="match status" value="1"/>
</dbReference>
<feature type="region of interest" description="Disordered" evidence="3">
    <location>
        <begin position="138"/>
        <end position="161"/>
    </location>
</feature>
<proteinExistence type="inferred from homology"/>
<dbReference type="InterPro" id="IPR011057">
    <property type="entry name" value="Mss4-like_sf"/>
</dbReference>
<feature type="transmembrane region" description="Helical" evidence="4">
    <location>
        <begin position="105"/>
        <end position="123"/>
    </location>
</feature>